<protein>
    <submittedName>
        <fullName>2-oxoglutarate dehydrogenase, E1</fullName>
    </submittedName>
</protein>
<organism>
    <name type="scientific">Bos taurus</name>
    <name type="common">Bovine</name>
    <dbReference type="NCBI Taxonomy" id="9913"/>
    <lineage>
        <taxon>Eukaryota</taxon>
        <taxon>Metazoa</taxon>
        <taxon>Chordata</taxon>
        <taxon>Craniata</taxon>
        <taxon>Vertebrata</taxon>
        <taxon>Euteleostomi</taxon>
        <taxon>Mammalia</taxon>
        <taxon>Eutheria</taxon>
        <taxon>Laurasiatheria</taxon>
        <taxon>Artiodactyla</taxon>
        <taxon>Ruminantia</taxon>
        <taxon>Pecora</taxon>
        <taxon>Bovidae</taxon>
        <taxon>Bovinae</taxon>
        <taxon>Bos</taxon>
    </lineage>
</organism>
<reference key="1">
    <citation type="journal article" date="1992" name="EMBO J.">
        <title>Sequences directing dihydrolipoamide dehydrogenase (E3) binding are located on the 2-oxoglutarate dehydrogenase (E1) component of the mammalian 2-oxoglutarate dehydrogenase multienzyme complex.</title>
        <authorList>
            <person name="Rice J.E."/>
            <person name="Dunbar B."/>
            <person name="Lindsay J.G."/>
        </authorList>
    </citation>
    <scope>PROTEIN SEQUENCE</scope>
</reference>
<keyword id="KW-0903">Direct protein sequencing</keyword>
<accession>Q9TRP6</accession>
<dbReference type="AlphaFoldDB" id="Q9TRP6"/>
<sequence length="19" mass="1910">TAPVAAEPFLSGTSGNYVE</sequence>
<proteinExistence type="evidence at protein level"/>
<name>Q9TRP6_BOVIN</name>